<keyword evidence="5 6" id="KW-0472">Membrane</keyword>
<dbReference type="PANTHER" id="PTHR39087">
    <property type="entry name" value="UPF0104 MEMBRANE PROTEIN MJ1595"/>
    <property type="match status" value="1"/>
</dbReference>
<feature type="transmembrane region" description="Helical" evidence="6">
    <location>
        <begin position="239"/>
        <end position="260"/>
    </location>
</feature>
<reference evidence="7 8" key="1">
    <citation type="submission" date="2020-08" db="EMBL/GenBank/DDBJ databases">
        <title>Sequencing the genomes of 1000 actinobacteria strains.</title>
        <authorList>
            <person name="Klenk H.-P."/>
        </authorList>
    </citation>
    <scope>NUCLEOTIDE SEQUENCE [LARGE SCALE GENOMIC DNA]</scope>
    <source>
        <strain evidence="7 8">DSM 45784</strain>
    </source>
</reference>
<dbReference type="PANTHER" id="PTHR39087:SF2">
    <property type="entry name" value="UPF0104 MEMBRANE PROTEIN MJ1595"/>
    <property type="match status" value="1"/>
</dbReference>
<keyword evidence="8" id="KW-1185">Reference proteome</keyword>
<dbReference type="Pfam" id="PF03706">
    <property type="entry name" value="LPG_synthase_TM"/>
    <property type="match status" value="1"/>
</dbReference>
<keyword evidence="4 6" id="KW-1133">Transmembrane helix</keyword>
<proteinExistence type="predicted"/>
<dbReference type="RefSeq" id="WP_184880979.1">
    <property type="nucleotide sequence ID" value="NZ_BOOV01000007.1"/>
</dbReference>
<keyword evidence="3 6" id="KW-0812">Transmembrane</keyword>
<feature type="transmembrane region" description="Helical" evidence="6">
    <location>
        <begin position="163"/>
        <end position="184"/>
    </location>
</feature>
<dbReference type="InterPro" id="IPR022791">
    <property type="entry name" value="L-PG_synthase/AglD"/>
</dbReference>
<evidence type="ECO:0000256" key="3">
    <source>
        <dbReference type="ARBA" id="ARBA00022692"/>
    </source>
</evidence>
<evidence type="ECO:0000313" key="8">
    <source>
        <dbReference type="Proteomes" id="UP000542210"/>
    </source>
</evidence>
<feature type="transmembrane region" description="Helical" evidence="6">
    <location>
        <begin position="308"/>
        <end position="336"/>
    </location>
</feature>
<evidence type="ECO:0000256" key="4">
    <source>
        <dbReference type="ARBA" id="ARBA00022989"/>
    </source>
</evidence>
<feature type="transmembrane region" description="Helical" evidence="6">
    <location>
        <begin position="89"/>
        <end position="111"/>
    </location>
</feature>
<evidence type="ECO:0000256" key="6">
    <source>
        <dbReference type="SAM" id="Phobius"/>
    </source>
</evidence>
<evidence type="ECO:0000256" key="1">
    <source>
        <dbReference type="ARBA" id="ARBA00004651"/>
    </source>
</evidence>
<keyword evidence="2" id="KW-1003">Cell membrane</keyword>
<feature type="transmembrane region" description="Helical" evidence="6">
    <location>
        <begin position="123"/>
        <end position="151"/>
    </location>
</feature>
<comment type="caution">
    <text evidence="7">The sequence shown here is derived from an EMBL/GenBank/DDBJ whole genome shotgun (WGS) entry which is preliminary data.</text>
</comment>
<organism evidence="7 8">
    <name type="scientific">Sphaerisporangium siamense</name>
    <dbReference type="NCBI Taxonomy" id="795645"/>
    <lineage>
        <taxon>Bacteria</taxon>
        <taxon>Bacillati</taxon>
        <taxon>Actinomycetota</taxon>
        <taxon>Actinomycetes</taxon>
        <taxon>Streptosporangiales</taxon>
        <taxon>Streptosporangiaceae</taxon>
        <taxon>Sphaerisporangium</taxon>
    </lineage>
</organism>
<accession>A0A7W7G8F3</accession>
<evidence type="ECO:0000313" key="7">
    <source>
        <dbReference type="EMBL" id="MBB4701723.1"/>
    </source>
</evidence>
<sequence length="355" mass="36941">MSGKWVKAGLSMASLALAVLLVVFLPQIVHALTGATVSWGEIGAQFAAMSVPMVLLMTVLWLASLYAYTFVMTSALPGLTHLQALTLNAAGSAVSNLLPFGGAAGLALTFGMTKGWGFATRPVVVYAVVTGVWNTLFRFILPAIGIIALLVAGRIPDQRVVSAAWGGAVSILILVAVVASALYWERAAGVLGRVLDRVLGVLPRRIRPAEHAASGAIQRLRADTAEIVRKGSLGLSLGMVGFLGFQCLIMTACLVATGAYPGPAETVAVFAVSRVLTSALITPSGAGIMEGGTASLLIAFGQPSGSALAAAILFGFWTYTIEIPWGGLALGGWSLLRRRDAKDRDRRSPEPATRA</sequence>
<gene>
    <name evidence="7" type="ORF">BJ982_003267</name>
</gene>
<feature type="transmembrane region" description="Helical" evidence="6">
    <location>
        <begin position="47"/>
        <end position="68"/>
    </location>
</feature>
<dbReference type="EMBL" id="JACHND010000001">
    <property type="protein sequence ID" value="MBB4701723.1"/>
    <property type="molecule type" value="Genomic_DNA"/>
</dbReference>
<name>A0A7W7G8F3_9ACTN</name>
<dbReference type="AlphaFoldDB" id="A0A7W7G8F3"/>
<dbReference type="GO" id="GO:0005886">
    <property type="term" value="C:plasma membrane"/>
    <property type="evidence" value="ECO:0007669"/>
    <property type="project" value="UniProtKB-SubCell"/>
</dbReference>
<protein>
    <submittedName>
        <fullName evidence="7">Uncharacterized membrane protein YbhN (UPF0104 family)</fullName>
    </submittedName>
</protein>
<dbReference type="Proteomes" id="UP000542210">
    <property type="component" value="Unassembled WGS sequence"/>
</dbReference>
<evidence type="ECO:0000256" key="5">
    <source>
        <dbReference type="ARBA" id="ARBA00023136"/>
    </source>
</evidence>
<comment type="subcellular location">
    <subcellularLocation>
        <location evidence="1">Cell membrane</location>
        <topology evidence="1">Multi-pass membrane protein</topology>
    </subcellularLocation>
</comment>
<evidence type="ECO:0000256" key="2">
    <source>
        <dbReference type="ARBA" id="ARBA00022475"/>
    </source>
</evidence>
<feature type="transmembrane region" description="Helical" evidence="6">
    <location>
        <begin position="267"/>
        <end position="288"/>
    </location>
</feature>